<dbReference type="AlphaFoldDB" id="F4LL93"/>
<dbReference type="HOGENOM" id="CLU_062630_0_0_12"/>
<dbReference type="PANTHER" id="PTHR34448">
    <property type="entry name" value="AMINOPEPTIDASE"/>
    <property type="match status" value="1"/>
</dbReference>
<dbReference type="STRING" id="906968.Trebr_0117"/>
<dbReference type="SUPFAM" id="SSF144052">
    <property type="entry name" value="Thermophilic metalloprotease-like"/>
    <property type="match status" value="1"/>
</dbReference>
<gene>
    <name evidence="2" type="ordered locus">Trebr_0117</name>
</gene>
<dbReference type="EMBL" id="CP002696">
    <property type="protein sequence ID" value="AEE15571.1"/>
    <property type="molecule type" value="Genomic_DNA"/>
</dbReference>
<evidence type="ECO:0000313" key="2">
    <source>
        <dbReference type="EMBL" id="AEE15571.1"/>
    </source>
</evidence>
<accession>F4LL93</accession>
<keyword evidence="3" id="KW-1185">Reference proteome</keyword>
<dbReference type="Proteomes" id="UP000006546">
    <property type="component" value="Chromosome"/>
</dbReference>
<organism evidence="2 3">
    <name type="scientific">Treponema brennaborense (strain DSM 12168 / CIP 105900 / DD5/3)</name>
    <dbReference type="NCBI Taxonomy" id="906968"/>
    <lineage>
        <taxon>Bacteria</taxon>
        <taxon>Pseudomonadati</taxon>
        <taxon>Spirochaetota</taxon>
        <taxon>Spirochaetia</taxon>
        <taxon>Spirochaetales</taxon>
        <taxon>Treponemataceae</taxon>
        <taxon>Treponema</taxon>
    </lineage>
</organism>
<dbReference type="eggNOG" id="COG2309">
    <property type="taxonomic scope" value="Bacteria"/>
</dbReference>
<sequence length="396" mass="42018">MWYDTGMNSANDTRSIRNSARKTVRDVCAIKSGERVLIVTNRSLKNGAAQTYEISQAIYDECREAGAQPVLIVQPEKASLDSADPVVLAALKTEPDVFFSVSENKLGKDPEGIANPYIAEDGSKHDHIFDYLLYGKKSMRAVWTPGITLDMFARTVDIDYDELDGRCRELCARYEGVVSVHVTAPGGTDITVPVAGRKALTDDGSFRTAGSGGNVPAGEVFISPVVGKGSDRTGGENPADAGAPGGCSGRIVFDGSMSLNEGDIVIKTPITVEVRGGFAVSVSGGEEAAKLNATIAAAERSALDMEKVGILSAEQAAVYKRNARNIGELGIGLNPAARITGNMLEDEKAFGTCHFAIGSNYDGDAPSLIHLDGVVRDPVVTFRYADGGTYTVDVWR</sequence>
<keyword evidence="1" id="KW-0479">Metal-binding</keyword>
<dbReference type="KEGG" id="tbe:Trebr_0117"/>
<dbReference type="GO" id="GO:0046872">
    <property type="term" value="F:metal ion binding"/>
    <property type="evidence" value="ECO:0007669"/>
    <property type="project" value="UniProtKB-KW"/>
</dbReference>
<evidence type="ECO:0000256" key="1">
    <source>
        <dbReference type="ARBA" id="ARBA00022723"/>
    </source>
</evidence>
<dbReference type="GO" id="GO:0004177">
    <property type="term" value="F:aminopeptidase activity"/>
    <property type="evidence" value="ECO:0007669"/>
    <property type="project" value="UniProtKB-KW"/>
</dbReference>
<evidence type="ECO:0000313" key="3">
    <source>
        <dbReference type="Proteomes" id="UP000006546"/>
    </source>
</evidence>
<keyword evidence="2" id="KW-0645">Protease</keyword>
<reference evidence="3" key="1">
    <citation type="submission" date="2011-04" db="EMBL/GenBank/DDBJ databases">
        <title>The complete genome of Treponema brennaborense DSM 12168.</title>
        <authorList>
            <person name="Lucas S."/>
            <person name="Han J."/>
            <person name="Lapidus A."/>
            <person name="Bruce D."/>
            <person name="Goodwin L."/>
            <person name="Pitluck S."/>
            <person name="Peters L."/>
            <person name="Kyrpides N."/>
            <person name="Mavromatis K."/>
            <person name="Ivanova N."/>
            <person name="Mikhailova N."/>
            <person name="Pagani I."/>
            <person name="Teshima H."/>
            <person name="Detter J.C."/>
            <person name="Tapia R."/>
            <person name="Han C."/>
            <person name="Land M."/>
            <person name="Hauser L."/>
            <person name="Markowitz V."/>
            <person name="Cheng J.-F."/>
            <person name="Hugenholtz P."/>
            <person name="Woyke T."/>
            <person name="Wu D."/>
            <person name="Gronow S."/>
            <person name="Wellnitz S."/>
            <person name="Brambilla E."/>
            <person name="Klenk H.-P."/>
            <person name="Eisen J.A."/>
        </authorList>
    </citation>
    <scope>NUCLEOTIDE SEQUENCE [LARGE SCALE GENOMIC DNA]</scope>
    <source>
        <strain evidence="3">DSM 12168 / CIP 105900 / DD5/3</strain>
    </source>
</reference>
<keyword evidence="2" id="KW-0378">Hydrolase</keyword>
<protein>
    <submittedName>
        <fullName evidence="2">Leucyl aminopeptidase</fullName>
    </submittedName>
</protein>
<proteinExistence type="predicted"/>
<dbReference type="InterPro" id="IPR052170">
    <property type="entry name" value="M29_Exopeptidase"/>
</dbReference>
<name>F4LL93_TREBD</name>
<dbReference type="PANTHER" id="PTHR34448:SF1">
    <property type="entry name" value="BLL6088 PROTEIN"/>
    <property type="match status" value="1"/>
</dbReference>
<keyword evidence="2" id="KW-0031">Aminopeptidase</keyword>